<protein>
    <submittedName>
        <fullName evidence="1">Uncharacterized protein</fullName>
    </submittedName>
</protein>
<name>A0A5B7KMZ5_PORTR</name>
<accession>A0A5B7KMZ5</accession>
<reference evidence="1 2" key="1">
    <citation type="submission" date="2019-05" db="EMBL/GenBank/DDBJ databases">
        <title>Another draft genome of Portunus trituberculatus and its Hox gene families provides insights of decapod evolution.</title>
        <authorList>
            <person name="Jeong J.-H."/>
            <person name="Song I."/>
            <person name="Kim S."/>
            <person name="Choi T."/>
            <person name="Kim D."/>
            <person name="Ryu S."/>
            <person name="Kim W."/>
        </authorList>
    </citation>
    <scope>NUCLEOTIDE SEQUENCE [LARGE SCALE GENOMIC DNA]</scope>
    <source>
        <tissue evidence="1">Muscle</tissue>
    </source>
</reference>
<dbReference type="Proteomes" id="UP000324222">
    <property type="component" value="Unassembled WGS sequence"/>
</dbReference>
<evidence type="ECO:0000313" key="2">
    <source>
        <dbReference type="Proteomes" id="UP000324222"/>
    </source>
</evidence>
<dbReference type="EMBL" id="VSRR010152457">
    <property type="protein sequence ID" value="MPD06679.1"/>
    <property type="molecule type" value="Genomic_DNA"/>
</dbReference>
<dbReference type="AlphaFoldDB" id="A0A5B7KMZ5"/>
<proteinExistence type="predicted"/>
<keyword evidence="2" id="KW-1185">Reference proteome</keyword>
<evidence type="ECO:0000313" key="1">
    <source>
        <dbReference type="EMBL" id="MPD06679.1"/>
    </source>
</evidence>
<comment type="caution">
    <text evidence="1">The sequence shown here is derived from an EMBL/GenBank/DDBJ whole genome shotgun (WGS) entry which is preliminary data.</text>
</comment>
<gene>
    <name evidence="1" type="ORF">E2C01_102503</name>
</gene>
<organism evidence="1 2">
    <name type="scientific">Portunus trituberculatus</name>
    <name type="common">Swimming crab</name>
    <name type="synonym">Neptunus trituberculatus</name>
    <dbReference type="NCBI Taxonomy" id="210409"/>
    <lineage>
        <taxon>Eukaryota</taxon>
        <taxon>Metazoa</taxon>
        <taxon>Ecdysozoa</taxon>
        <taxon>Arthropoda</taxon>
        <taxon>Crustacea</taxon>
        <taxon>Multicrustacea</taxon>
        <taxon>Malacostraca</taxon>
        <taxon>Eumalacostraca</taxon>
        <taxon>Eucarida</taxon>
        <taxon>Decapoda</taxon>
        <taxon>Pleocyemata</taxon>
        <taxon>Brachyura</taxon>
        <taxon>Eubrachyura</taxon>
        <taxon>Portunoidea</taxon>
        <taxon>Portunidae</taxon>
        <taxon>Portuninae</taxon>
        <taxon>Portunus</taxon>
    </lineage>
</organism>
<sequence>MKSTSEAATARTSSMEDFIGGISLGKVAGSDAKPEVEGRGVLHAGEARAVVKRGVQLLEELCVDTTFPRTSTEVTGKDVMSMVGLYCKVVVPDEVEARGALTLPPVGITGSGFAREDHLLFSTSFSFHRLQISWP</sequence>